<proteinExistence type="predicted"/>
<dbReference type="Proteomes" id="UP000736787">
    <property type="component" value="Unassembled WGS sequence"/>
</dbReference>
<protein>
    <submittedName>
        <fullName evidence="2">Uncharacterized protein</fullName>
    </submittedName>
</protein>
<dbReference type="EMBL" id="RCMK01000293">
    <property type="protein sequence ID" value="KAG2938114.1"/>
    <property type="molecule type" value="Genomic_DNA"/>
</dbReference>
<dbReference type="EMBL" id="RCMV01000805">
    <property type="protein sequence ID" value="KAG3212723.1"/>
    <property type="molecule type" value="Genomic_DNA"/>
</dbReference>
<keyword evidence="1" id="KW-0732">Signal</keyword>
<evidence type="ECO:0000313" key="3">
    <source>
        <dbReference type="EMBL" id="KAG3212723.1"/>
    </source>
</evidence>
<feature type="chain" id="PRO_5036275171" evidence="1">
    <location>
        <begin position="22"/>
        <end position="42"/>
    </location>
</feature>
<reference evidence="2" key="1">
    <citation type="submission" date="2018-10" db="EMBL/GenBank/DDBJ databases">
        <title>Effector identification in a new, highly contiguous assembly of the strawberry crown rot pathogen Phytophthora cactorum.</title>
        <authorList>
            <person name="Armitage A.D."/>
            <person name="Nellist C.F."/>
            <person name="Bates H."/>
            <person name="Vickerstaff R.J."/>
            <person name="Harrison R.J."/>
        </authorList>
    </citation>
    <scope>NUCLEOTIDE SEQUENCE</scope>
    <source>
        <strain evidence="2">4040</strain>
        <strain evidence="3">P421</strain>
    </source>
</reference>
<dbReference type="Proteomes" id="UP000760860">
    <property type="component" value="Unassembled WGS sequence"/>
</dbReference>
<evidence type="ECO:0000313" key="4">
    <source>
        <dbReference type="Proteomes" id="UP000736787"/>
    </source>
</evidence>
<organism evidence="2 4">
    <name type="scientific">Phytophthora cactorum</name>
    <dbReference type="NCBI Taxonomy" id="29920"/>
    <lineage>
        <taxon>Eukaryota</taxon>
        <taxon>Sar</taxon>
        <taxon>Stramenopiles</taxon>
        <taxon>Oomycota</taxon>
        <taxon>Peronosporomycetes</taxon>
        <taxon>Peronosporales</taxon>
        <taxon>Peronosporaceae</taxon>
        <taxon>Phytophthora</taxon>
    </lineage>
</organism>
<comment type="caution">
    <text evidence="2">The sequence shown here is derived from an EMBL/GenBank/DDBJ whole genome shotgun (WGS) entry which is preliminary data.</text>
</comment>
<dbReference type="AlphaFoldDB" id="A0A8T1D9L4"/>
<feature type="signal peptide" evidence="1">
    <location>
        <begin position="1"/>
        <end position="21"/>
    </location>
</feature>
<name>A0A8T1D9L4_9STRA</name>
<accession>A0A8T1D9L4</accession>
<gene>
    <name evidence="2" type="ORF">PC117_g11376</name>
    <name evidence="3" type="ORF">PC129_g16324</name>
</gene>
<evidence type="ECO:0000256" key="1">
    <source>
        <dbReference type="SAM" id="SignalP"/>
    </source>
</evidence>
<evidence type="ECO:0000313" key="2">
    <source>
        <dbReference type="EMBL" id="KAG2938114.1"/>
    </source>
</evidence>
<sequence length="42" mass="4476">MTFALVNIIAICIFTVPGGSAVSARSILLDFLVANVKKAYTF</sequence>